<keyword evidence="1" id="KW-1185">Reference proteome</keyword>
<protein>
    <submittedName>
        <fullName evidence="2">Uncharacterized protein LOC113214352</fullName>
    </submittedName>
</protein>
<dbReference type="KEGG" id="foc:113214352"/>
<dbReference type="GeneID" id="113214352"/>
<accession>A0A6J1T853</accession>
<gene>
    <name evidence="2" type="primary">LOC113214352</name>
</gene>
<reference evidence="2" key="1">
    <citation type="submission" date="2025-08" db="UniProtKB">
        <authorList>
            <consortium name="RefSeq"/>
        </authorList>
    </citation>
    <scope>IDENTIFICATION</scope>
    <source>
        <tissue evidence="2">Whole organism</tissue>
    </source>
</reference>
<evidence type="ECO:0000313" key="2">
    <source>
        <dbReference type="RefSeq" id="XP_026289468.2"/>
    </source>
</evidence>
<sequence>MEFVPKEQLYGNVVHNALQMQKQPLVAGVWPNHDNNQQIGVLQNPRNQQLALHRQLAQNQQMYHCQPVNQQQPNGRPMAYHSLLQQSAFAHNDIPSKYCRSYGEVLALS</sequence>
<dbReference type="RefSeq" id="XP_026289468.2">
    <property type="nucleotide sequence ID" value="XM_026433683.2"/>
</dbReference>
<organism evidence="1 2">
    <name type="scientific">Frankliniella occidentalis</name>
    <name type="common">Western flower thrips</name>
    <name type="synonym">Euthrips occidentalis</name>
    <dbReference type="NCBI Taxonomy" id="133901"/>
    <lineage>
        <taxon>Eukaryota</taxon>
        <taxon>Metazoa</taxon>
        <taxon>Ecdysozoa</taxon>
        <taxon>Arthropoda</taxon>
        <taxon>Hexapoda</taxon>
        <taxon>Insecta</taxon>
        <taxon>Pterygota</taxon>
        <taxon>Neoptera</taxon>
        <taxon>Paraneoptera</taxon>
        <taxon>Thysanoptera</taxon>
        <taxon>Terebrantia</taxon>
        <taxon>Thripoidea</taxon>
        <taxon>Thripidae</taxon>
        <taxon>Frankliniella</taxon>
    </lineage>
</organism>
<dbReference type="AlphaFoldDB" id="A0A6J1T853"/>
<evidence type="ECO:0000313" key="1">
    <source>
        <dbReference type="Proteomes" id="UP000504606"/>
    </source>
</evidence>
<proteinExistence type="predicted"/>
<name>A0A6J1T853_FRAOC</name>
<dbReference type="Proteomes" id="UP000504606">
    <property type="component" value="Unplaced"/>
</dbReference>